<proteinExistence type="predicted"/>
<name>A0A1I0VSK4_9ACTN</name>
<dbReference type="InterPro" id="IPR011050">
    <property type="entry name" value="Pectin_lyase_fold/virulence"/>
</dbReference>
<dbReference type="AlphaFoldDB" id="A0A1I0VSK4"/>
<feature type="domain" description="DUF4082" evidence="2">
    <location>
        <begin position="63"/>
        <end position="205"/>
    </location>
</feature>
<dbReference type="RefSeq" id="WP_091193580.1">
    <property type="nucleotide sequence ID" value="NZ_FOKC01000001.1"/>
</dbReference>
<dbReference type="Proteomes" id="UP000199113">
    <property type="component" value="Unassembled WGS sequence"/>
</dbReference>
<reference evidence="4" key="1">
    <citation type="submission" date="2016-10" db="EMBL/GenBank/DDBJ databases">
        <authorList>
            <person name="de Groot N.N."/>
        </authorList>
    </citation>
    <scope>NUCLEOTIDE SEQUENCE [LARGE SCALE GENOMIC DNA]</scope>
    <source>
        <strain evidence="4">CGMCC 1.10697</strain>
    </source>
</reference>
<keyword evidence="1" id="KW-0732">Signal</keyword>
<dbReference type="Pfam" id="PF13313">
    <property type="entry name" value="DUF4082"/>
    <property type="match status" value="1"/>
</dbReference>
<dbReference type="STRING" id="748909.SAMN05192575_101410"/>
<protein>
    <submittedName>
        <fullName evidence="3">DUF4082 domain-containing protein</fullName>
    </submittedName>
</protein>
<evidence type="ECO:0000259" key="2">
    <source>
        <dbReference type="Pfam" id="PF13313"/>
    </source>
</evidence>
<evidence type="ECO:0000313" key="4">
    <source>
        <dbReference type="EMBL" id="SFA78997.1"/>
    </source>
</evidence>
<feature type="chain" id="PRO_5039163620" evidence="1">
    <location>
        <begin position="31"/>
        <end position="478"/>
    </location>
</feature>
<dbReference type="EMBL" id="PJBV01000035">
    <property type="protein sequence ID" value="PKH37434.1"/>
    <property type="molecule type" value="Genomic_DNA"/>
</dbReference>
<dbReference type="Proteomes" id="UP000233565">
    <property type="component" value="Unassembled WGS sequence"/>
</dbReference>
<dbReference type="EMBL" id="FOKC01000001">
    <property type="protein sequence ID" value="SFA78997.1"/>
    <property type="molecule type" value="Genomic_DNA"/>
</dbReference>
<evidence type="ECO:0000313" key="3">
    <source>
        <dbReference type="EMBL" id="PKH37434.1"/>
    </source>
</evidence>
<dbReference type="SUPFAM" id="SSF51126">
    <property type="entry name" value="Pectin lyase-like"/>
    <property type="match status" value="1"/>
</dbReference>
<accession>A0A1I0VSK4</accession>
<evidence type="ECO:0000313" key="5">
    <source>
        <dbReference type="Proteomes" id="UP000199113"/>
    </source>
</evidence>
<dbReference type="OrthoDB" id="505641at2"/>
<reference evidence="3 6" key="2">
    <citation type="submission" date="2017-12" db="EMBL/GenBank/DDBJ databases">
        <title>Pharmacopeia of the Arctic Ocean.</title>
        <authorList>
            <person name="Collins E."/>
            <person name="Ducluzeau A.-L."/>
        </authorList>
    </citation>
    <scope>NUCLEOTIDE SEQUENCE [LARGE SCALE GENOMIC DNA]</scope>
    <source>
        <strain evidence="3 6">DSM 23325</strain>
    </source>
</reference>
<gene>
    <name evidence="3" type="ORF">CXG46_18455</name>
    <name evidence="4" type="ORF">SAMN05192575_101410</name>
</gene>
<feature type="signal peptide" evidence="1">
    <location>
        <begin position="1"/>
        <end position="30"/>
    </location>
</feature>
<keyword evidence="6" id="KW-1185">Reference proteome</keyword>
<sequence>MSTSPRSMSACSRALAAPLALVLTAALVLAGAAVAPASSQPADAEPTAWATAEELGLFATSKPRQVTKVRNRRPTEVGLQFVATSAGSVTGVEVYKVARASGATPRRASLWNARGERLATAKIAPHAGKGWVTVRFTSPVEVLANRTYTVSAFAPKGRYAMTARGLRKSRVRGVLQTGGERVGVRRHGGTSGFPKKAWRKSNYWVDVLFVPAPVITDPPEPTPTGWPNADNTGVPAGTALTPYTGPLTIQTPGTVIDAKQVDGSLRILAPDVTISRSSISGNVSIEEDASLTITDTDINAGDRAGTGLEAYNFTATRVHVVGGSRSMSCAKNCTIRDSYVHGQMTDETGVHHESGIRMEQNTTLIHNTITCDAPNVPPDAGCSAGLTGYGDFAPVRDNLIQNNLFLPSTGGTCAYGGASGGKPYSDATANIRFIDNVFTRGSGGKCGYWWPITDFDGNAPGNVWSGNVWDDGTPVSPS</sequence>
<dbReference type="InterPro" id="IPR025141">
    <property type="entry name" value="DUF4082"/>
</dbReference>
<evidence type="ECO:0000256" key="1">
    <source>
        <dbReference type="SAM" id="SignalP"/>
    </source>
</evidence>
<organism evidence="4 5">
    <name type="scientific">Nocardioides alpinus</name>
    <dbReference type="NCBI Taxonomy" id="748909"/>
    <lineage>
        <taxon>Bacteria</taxon>
        <taxon>Bacillati</taxon>
        <taxon>Actinomycetota</taxon>
        <taxon>Actinomycetes</taxon>
        <taxon>Propionibacteriales</taxon>
        <taxon>Nocardioidaceae</taxon>
        <taxon>Nocardioides</taxon>
    </lineage>
</organism>
<evidence type="ECO:0000313" key="6">
    <source>
        <dbReference type="Proteomes" id="UP000233565"/>
    </source>
</evidence>